<proteinExistence type="predicted"/>
<gene>
    <name evidence="2" type="ORF">SAMN05444392_107106</name>
</gene>
<sequence length="124" mass="14850">MNRSADKILTFRGQMKDRSVEAKGQVRKSDRLHPLVKRRRIFWLSIMSLFVIWFLFELTVQQIRIWDQEEKLLAKQGELRVVQAETKQLKDQVRDLHSPQYLLELAHRLGYSKQGEQNYKVPKD</sequence>
<keyword evidence="2" id="KW-0131">Cell cycle</keyword>
<organism evidence="2 3">
    <name type="scientific">Seinonella peptonophila</name>
    <dbReference type="NCBI Taxonomy" id="112248"/>
    <lineage>
        <taxon>Bacteria</taxon>
        <taxon>Bacillati</taxon>
        <taxon>Bacillota</taxon>
        <taxon>Bacilli</taxon>
        <taxon>Bacillales</taxon>
        <taxon>Thermoactinomycetaceae</taxon>
        <taxon>Seinonella</taxon>
    </lineage>
</organism>
<dbReference type="Pfam" id="PF04977">
    <property type="entry name" value="DivIC"/>
    <property type="match status" value="1"/>
</dbReference>
<name>A0A1M4YRM7_9BACL</name>
<dbReference type="OrthoDB" id="2991591at2"/>
<dbReference type="GO" id="GO:0051301">
    <property type="term" value="P:cell division"/>
    <property type="evidence" value="ECO:0007669"/>
    <property type="project" value="UniProtKB-KW"/>
</dbReference>
<dbReference type="EMBL" id="FQVL01000007">
    <property type="protein sequence ID" value="SHF08454.1"/>
    <property type="molecule type" value="Genomic_DNA"/>
</dbReference>
<dbReference type="InterPro" id="IPR007060">
    <property type="entry name" value="FtsL/DivIC"/>
</dbReference>
<accession>A0A1M4YRM7</accession>
<protein>
    <submittedName>
        <fullName evidence="2">Cell division protein FtsB</fullName>
    </submittedName>
</protein>
<keyword evidence="2" id="KW-0132">Cell division</keyword>
<dbReference type="RefSeq" id="WP_073155115.1">
    <property type="nucleotide sequence ID" value="NZ_FQVL01000007.1"/>
</dbReference>
<keyword evidence="1" id="KW-0812">Transmembrane</keyword>
<keyword evidence="3" id="KW-1185">Reference proteome</keyword>
<keyword evidence="1" id="KW-0472">Membrane</keyword>
<evidence type="ECO:0000313" key="3">
    <source>
        <dbReference type="Proteomes" id="UP000184476"/>
    </source>
</evidence>
<dbReference type="STRING" id="112248.SAMN05444392_107106"/>
<dbReference type="Proteomes" id="UP000184476">
    <property type="component" value="Unassembled WGS sequence"/>
</dbReference>
<feature type="transmembrane region" description="Helical" evidence="1">
    <location>
        <begin position="41"/>
        <end position="60"/>
    </location>
</feature>
<evidence type="ECO:0000313" key="2">
    <source>
        <dbReference type="EMBL" id="SHF08454.1"/>
    </source>
</evidence>
<reference evidence="2 3" key="1">
    <citation type="submission" date="2016-11" db="EMBL/GenBank/DDBJ databases">
        <authorList>
            <person name="Jaros S."/>
            <person name="Januszkiewicz K."/>
            <person name="Wedrychowicz H."/>
        </authorList>
    </citation>
    <scope>NUCLEOTIDE SEQUENCE [LARGE SCALE GENOMIC DNA]</scope>
    <source>
        <strain evidence="2 3">DSM 44666</strain>
    </source>
</reference>
<dbReference type="AlphaFoldDB" id="A0A1M4YRM7"/>
<keyword evidence="1" id="KW-1133">Transmembrane helix</keyword>
<evidence type="ECO:0000256" key="1">
    <source>
        <dbReference type="SAM" id="Phobius"/>
    </source>
</evidence>